<accession>A0ABX5LNP9</accession>
<dbReference type="InterPro" id="IPR052020">
    <property type="entry name" value="Cyclic_di-GMP/3'3'-cGAMP_PDE"/>
</dbReference>
<dbReference type="InterPro" id="IPR011006">
    <property type="entry name" value="CheY-like_superfamily"/>
</dbReference>
<evidence type="ECO:0000259" key="3">
    <source>
        <dbReference type="PROSITE" id="PS50110"/>
    </source>
</evidence>
<dbReference type="SMART" id="SM00448">
    <property type="entry name" value="REC"/>
    <property type="match status" value="1"/>
</dbReference>
<dbReference type="SUPFAM" id="SSF109604">
    <property type="entry name" value="HD-domain/PDEase-like"/>
    <property type="match status" value="1"/>
</dbReference>
<gene>
    <name evidence="5" type="ORF">B0H50_1168</name>
</gene>
<evidence type="ECO:0000259" key="4">
    <source>
        <dbReference type="PROSITE" id="PS51832"/>
    </source>
</evidence>
<evidence type="ECO:0000313" key="5">
    <source>
        <dbReference type="EMBL" id="PWK96626.1"/>
    </source>
</evidence>
<dbReference type="Pfam" id="PF13487">
    <property type="entry name" value="HD_5"/>
    <property type="match status" value="1"/>
</dbReference>
<dbReference type="SMART" id="SM00471">
    <property type="entry name" value="HDc"/>
    <property type="match status" value="1"/>
</dbReference>
<proteinExistence type="predicted"/>
<dbReference type="InterPro" id="IPR037522">
    <property type="entry name" value="HD_GYP_dom"/>
</dbReference>
<feature type="modified residue" description="4-aspartylphosphate" evidence="1">
    <location>
        <position position="54"/>
    </location>
</feature>
<dbReference type="PANTHER" id="PTHR45228">
    <property type="entry name" value="CYCLIC DI-GMP PHOSPHODIESTERASE TM_0186-RELATED"/>
    <property type="match status" value="1"/>
</dbReference>
<dbReference type="Gene3D" id="1.10.3210.10">
    <property type="entry name" value="Hypothetical protein af1432"/>
    <property type="match status" value="1"/>
</dbReference>
<dbReference type="EMBL" id="QGHD01000016">
    <property type="protein sequence ID" value="PWK96626.1"/>
    <property type="molecule type" value="Genomic_DNA"/>
</dbReference>
<protein>
    <submittedName>
        <fullName evidence="5">Two-component system response regulator</fullName>
    </submittedName>
</protein>
<feature type="coiled-coil region" evidence="2">
    <location>
        <begin position="131"/>
        <end position="165"/>
    </location>
</feature>
<feature type="domain" description="Response regulatory" evidence="3">
    <location>
        <begin position="4"/>
        <end position="121"/>
    </location>
</feature>
<dbReference type="Gene3D" id="3.40.50.2300">
    <property type="match status" value="1"/>
</dbReference>
<evidence type="ECO:0000256" key="2">
    <source>
        <dbReference type="SAM" id="Coils"/>
    </source>
</evidence>
<dbReference type="InterPro" id="IPR001789">
    <property type="entry name" value="Sig_transdc_resp-reg_receiver"/>
</dbReference>
<reference evidence="5 6" key="1">
    <citation type="submission" date="2018-05" db="EMBL/GenBank/DDBJ databases">
        <title>Animal gut microbial communities from fecal samples from Wisconsin, USA.</title>
        <authorList>
            <person name="Neumann A."/>
        </authorList>
    </citation>
    <scope>NUCLEOTIDE SEQUENCE [LARGE SCALE GENOMIC DNA]</scope>
    <source>
        <strain evidence="5 6">UWS4</strain>
    </source>
</reference>
<keyword evidence="1" id="KW-0597">Phosphoprotein</keyword>
<dbReference type="RefSeq" id="WP_106199013.1">
    <property type="nucleotide sequence ID" value="NZ_JAXEIU010000042.1"/>
</dbReference>
<evidence type="ECO:0000313" key="6">
    <source>
        <dbReference type="Proteomes" id="UP000245523"/>
    </source>
</evidence>
<feature type="domain" description="HD-GYP" evidence="4">
    <location>
        <begin position="155"/>
        <end position="363"/>
    </location>
</feature>
<dbReference type="InterPro" id="IPR003607">
    <property type="entry name" value="HD/PDEase_dom"/>
</dbReference>
<evidence type="ECO:0000256" key="1">
    <source>
        <dbReference type="PROSITE-ProRule" id="PRU00169"/>
    </source>
</evidence>
<name>A0ABX5LNP9_9BACT</name>
<dbReference type="SUPFAM" id="SSF52172">
    <property type="entry name" value="CheY-like"/>
    <property type="match status" value="1"/>
</dbReference>
<keyword evidence="2" id="KW-0175">Coiled coil</keyword>
<dbReference type="PROSITE" id="PS51832">
    <property type="entry name" value="HD_GYP"/>
    <property type="match status" value="1"/>
</dbReference>
<sequence>MADKVLIIDDMELNRDMLSVILEGEYEIEVAEDGDLGIQKLKVNKDEIVGVLLDLNMPNKNGYDVLSFMQQEKMIDRIPVLIISAESSSEAENRCLSMGVSDFIRKPFDSATVQRRVRNVVELFLHRNALESKVTSQMRTLQRQNELLEAQALKLRENNEKIIDVLGEIVEGRSLESGQHIKCVKGFTEILAKWVAKIYPEYHLTPEKIRIIVAASALHDIGKIAIADNVLLKPGKLTIEEFEYMKTHTTRGCEMLERITNVWDEVYSKASYEICRHHHERYDGRGYPDGLKGEEIPISAQLVSIADVYDALVSKRVYKGAFSKDEAFQMIMKGDCGIFNPKLLECFHEAKAEFEALADKSHQAEKVA</sequence>
<comment type="caution">
    <text evidence="5">The sequence shown here is derived from an EMBL/GenBank/DDBJ whole genome shotgun (WGS) entry which is preliminary data.</text>
</comment>
<organism evidence="5 6">
    <name type="scientific">Hallerella porci</name>
    <dbReference type="NCBI Taxonomy" id="1945871"/>
    <lineage>
        <taxon>Bacteria</taxon>
        <taxon>Pseudomonadati</taxon>
        <taxon>Fibrobacterota</taxon>
        <taxon>Fibrobacteria</taxon>
        <taxon>Fibrobacterales</taxon>
        <taxon>Fibrobacteraceae</taxon>
        <taxon>Hallerella</taxon>
    </lineage>
</organism>
<dbReference type="PROSITE" id="PS50110">
    <property type="entry name" value="RESPONSE_REGULATORY"/>
    <property type="match status" value="1"/>
</dbReference>
<dbReference type="CDD" id="cd00077">
    <property type="entry name" value="HDc"/>
    <property type="match status" value="1"/>
</dbReference>
<dbReference type="Pfam" id="PF00072">
    <property type="entry name" value="Response_reg"/>
    <property type="match status" value="1"/>
</dbReference>
<dbReference type="Proteomes" id="UP000245523">
    <property type="component" value="Unassembled WGS sequence"/>
</dbReference>
<keyword evidence="6" id="KW-1185">Reference proteome</keyword>